<proteinExistence type="predicted"/>
<accession>A0AAE7WLV9</accession>
<name>A0AAE7WLV9_9CAUD</name>
<dbReference type="EMBL" id="MZ326857">
    <property type="protein sequence ID" value="QYW01863.1"/>
    <property type="molecule type" value="Genomic_DNA"/>
</dbReference>
<gene>
    <name evidence="1" type="ORF">CPT_Piffle_003</name>
</gene>
<protein>
    <submittedName>
        <fullName evidence="1">Uncharacterized protein</fullName>
    </submittedName>
</protein>
<organism evidence="1 2">
    <name type="scientific">Stenotrophomonas phage Piffle</name>
    <dbReference type="NCBI Taxonomy" id="2859656"/>
    <lineage>
        <taxon>Viruses</taxon>
        <taxon>Duplodnaviria</taxon>
        <taxon>Heunggongvirae</taxon>
        <taxon>Uroviricota</taxon>
        <taxon>Caudoviricetes</taxon>
        <taxon>Schitoviridae</taxon>
        <taxon>Pokkenvirus</taxon>
        <taxon>Pokkenvirus piffle</taxon>
    </lineage>
</organism>
<evidence type="ECO:0000313" key="2">
    <source>
        <dbReference type="Proteomes" id="UP000827904"/>
    </source>
</evidence>
<dbReference type="Proteomes" id="UP000827904">
    <property type="component" value="Segment"/>
</dbReference>
<reference evidence="1 2" key="1">
    <citation type="submission" date="2021-06" db="EMBL/GenBank/DDBJ databases">
        <title>Complete genome sequence of Stenotrophomonas maltophilia phage Piffle.</title>
        <authorList>
            <person name="Kirchhoff M."/>
            <person name="Ortega C."/>
            <person name="Clark J."/>
            <person name="Liu M."/>
            <person name="Burrowes B."/>
        </authorList>
    </citation>
    <scope>NUCLEOTIDE SEQUENCE [LARGE SCALE GENOMIC DNA]</scope>
</reference>
<keyword evidence="2" id="KW-1185">Reference proteome</keyword>
<sequence length="52" mass="5277">MSTFVGTIKISIDEDGCAVATSSIREDISPDVANLIQAAAAALVVELNDLAG</sequence>
<evidence type="ECO:0000313" key="1">
    <source>
        <dbReference type="EMBL" id="QYW01863.1"/>
    </source>
</evidence>